<evidence type="ECO:0000313" key="1">
    <source>
        <dbReference type="EMBL" id="OOV81284.1"/>
    </source>
</evidence>
<dbReference type="EMBL" id="MVKX01000007">
    <property type="protein sequence ID" value="OOV81284.1"/>
    <property type="molecule type" value="Genomic_DNA"/>
</dbReference>
<reference evidence="1 2" key="1">
    <citation type="submission" date="2017-02" db="EMBL/GenBank/DDBJ databases">
        <title>Acinetobacter sp. ANC 4945, whole genome shotgun sequencing project.</title>
        <authorList>
            <person name="Radolfova-Krizova L."/>
            <person name="Al Atrouni A."/>
            <person name="Nemec A."/>
        </authorList>
    </citation>
    <scope>NUCLEOTIDE SEQUENCE [LARGE SCALE GENOMIC DNA]</scope>
    <source>
        <strain evidence="1 2">ANC 4945</strain>
    </source>
</reference>
<comment type="caution">
    <text evidence="1">The sequence shown here is derived from an EMBL/GenBank/DDBJ whole genome shotgun (WGS) entry which is preliminary data.</text>
</comment>
<protein>
    <submittedName>
        <fullName evidence="1">Uncharacterized protein</fullName>
    </submittedName>
</protein>
<organism evidence="1 2">
    <name type="scientific">Acinetobacter amyesii</name>
    <dbReference type="NCBI Taxonomy" id="2942470"/>
    <lineage>
        <taxon>Bacteria</taxon>
        <taxon>Pseudomonadati</taxon>
        <taxon>Pseudomonadota</taxon>
        <taxon>Gammaproteobacteria</taxon>
        <taxon>Moraxellales</taxon>
        <taxon>Moraxellaceae</taxon>
        <taxon>Acinetobacter</taxon>
    </lineage>
</organism>
<accession>A0A1T1GUK6</accession>
<keyword evidence="2" id="KW-1185">Reference proteome</keyword>
<sequence>METISFLCLITFGIFGCYEPEQPDPEREQLLLEYKELDSKFMWYQAQLVGPATENELRKQIICSDFPTAYEQEYKPLMIKLEGTHETDHSKDLMNAFDSYKSKYNIQCN</sequence>
<gene>
    <name evidence="1" type="ORF">B1202_12065</name>
</gene>
<dbReference type="Proteomes" id="UP000191160">
    <property type="component" value="Unassembled WGS sequence"/>
</dbReference>
<name>A0A1T1GUK6_9GAMM</name>
<proteinExistence type="predicted"/>
<evidence type="ECO:0000313" key="2">
    <source>
        <dbReference type="Proteomes" id="UP000191160"/>
    </source>
</evidence>
<dbReference type="RefSeq" id="WP_078190849.1">
    <property type="nucleotide sequence ID" value="NZ_JAMCOZ010000009.1"/>
</dbReference>
<dbReference type="AlphaFoldDB" id="A0A1T1GUK6"/>